<dbReference type="PANTHER" id="PTHR20953">
    <property type="entry name" value="KINASE-RELATED"/>
    <property type="match status" value="1"/>
</dbReference>
<dbReference type="SMART" id="SM00382">
    <property type="entry name" value="AAA"/>
    <property type="match status" value="1"/>
</dbReference>
<dbReference type="RefSeq" id="WP_053985425.1">
    <property type="nucleotide sequence ID" value="NZ_JAQIFT010000068.1"/>
</dbReference>
<sequence>MIPKSILDIMPRGIKESLARLTTLNAGIVQEIRIRTFKPLIIVMNNEEYGLTDRGLEEIAKSHIVTYEEVQAILQFLSGYSLYALEDEIRQGYVTVEGGHRIGIVGKAVVEDKKVKTLKYISGFNIRLSHEVLGCGSKVLPYMLSRDKVYHTLIVSPPKCGKTTLLRDLIRNLSNGYSGYGPYTVGVVDERSEIAGCYMGIPQNDVGMRTDVLDGCPKVEGMRMLLRSMAPDIIAVDEIGSKEDLEAIEEVLGAGVSILCTTHGKDLEDCMKKPQLKTMIENGWFEKMVILSNRNGPCTIETIQDLRRNQVKVC</sequence>
<dbReference type="PANTHER" id="PTHR20953:SF3">
    <property type="entry name" value="P-LOOP CONTAINING NUCLEOSIDE TRIPHOSPHATE HYDROLASES SUPERFAMILY PROTEIN"/>
    <property type="match status" value="1"/>
</dbReference>
<proteinExistence type="predicted"/>
<evidence type="ECO:0000313" key="5">
    <source>
        <dbReference type="Proteomes" id="UP001169242"/>
    </source>
</evidence>
<dbReference type="SUPFAM" id="SSF52540">
    <property type="entry name" value="P-loop containing nucleoside triphosphate hydrolases"/>
    <property type="match status" value="1"/>
</dbReference>
<evidence type="ECO:0000259" key="3">
    <source>
        <dbReference type="SMART" id="SM00382"/>
    </source>
</evidence>
<dbReference type="GO" id="GO:0005524">
    <property type="term" value="F:ATP binding"/>
    <property type="evidence" value="ECO:0007669"/>
    <property type="project" value="UniProtKB-KW"/>
</dbReference>
<keyword evidence="5" id="KW-1185">Reference proteome</keyword>
<evidence type="ECO:0000313" key="4">
    <source>
        <dbReference type="EMBL" id="MDA3733776.1"/>
    </source>
</evidence>
<feature type="domain" description="AAA+ ATPase" evidence="3">
    <location>
        <begin position="148"/>
        <end position="295"/>
    </location>
</feature>
<name>A0AA42DRF9_9FIRM</name>
<reference evidence="4" key="1">
    <citation type="journal article" date="2023" name="Int. J. Syst. Evol. Microbiol.">
        <title>&lt;i&gt;Holtiella tumoricola&lt;/i&gt; gen. nov. sp. nov., isolated from a human clinical sample.</title>
        <authorList>
            <person name="Allen-Vercoe E."/>
            <person name="Daigneault M.C."/>
            <person name="Vancuren S.J."/>
            <person name="Cochrane K."/>
            <person name="O'Neal L.L."/>
            <person name="Sankaranarayanan K."/>
            <person name="Lawson P.A."/>
        </authorList>
    </citation>
    <scope>NUCLEOTIDE SEQUENCE</scope>
    <source>
        <strain evidence="4">CC70A</strain>
    </source>
</reference>
<comment type="caution">
    <text evidence="4">The sequence shown here is derived from an EMBL/GenBank/DDBJ whole genome shotgun (WGS) entry which is preliminary data.</text>
</comment>
<dbReference type="InterPro" id="IPR045735">
    <property type="entry name" value="Spore_III_AA_AAA+_ATPase"/>
</dbReference>
<evidence type="ECO:0000256" key="2">
    <source>
        <dbReference type="ARBA" id="ARBA00022840"/>
    </source>
</evidence>
<dbReference type="AlphaFoldDB" id="A0AA42DRF9"/>
<organism evidence="4 5">
    <name type="scientific">Holtiella tumoricola</name>
    <dbReference type="NCBI Taxonomy" id="3018743"/>
    <lineage>
        <taxon>Bacteria</taxon>
        <taxon>Bacillati</taxon>
        <taxon>Bacillota</taxon>
        <taxon>Clostridia</taxon>
        <taxon>Lachnospirales</taxon>
        <taxon>Cellulosilyticaceae</taxon>
        <taxon>Holtiella</taxon>
    </lineage>
</organism>
<dbReference type="InterPro" id="IPR003593">
    <property type="entry name" value="AAA+_ATPase"/>
</dbReference>
<dbReference type="Gene3D" id="3.40.50.300">
    <property type="entry name" value="P-loop containing nucleotide triphosphate hydrolases"/>
    <property type="match status" value="1"/>
</dbReference>
<dbReference type="InterPro" id="IPR014217">
    <property type="entry name" value="Spore_III_AA"/>
</dbReference>
<dbReference type="Proteomes" id="UP001169242">
    <property type="component" value="Unassembled WGS sequence"/>
</dbReference>
<protein>
    <submittedName>
        <fullName evidence="4">Stage III sporulation protein AA</fullName>
    </submittedName>
</protein>
<keyword evidence="1" id="KW-0547">Nucleotide-binding</keyword>
<dbReference type="Pfam" id="PF19568">
    <property type="entry name" value="Spore_III_AA"/>
    <property type="match status" value="1"/>
</dbReference>
<accession>A0AA42DRF9</accession>
<gene>
    <name evidence="4" type="primary">spoIIIAA</name>
    <name evidence="4" type="ORF">PBV87_20090</name>
</gene>
<keyword evidence="2" id="KW-0067">ATP-binding</keyword>
<evidence type="ECO:0000256" key="1">
    <source>
        <dbReference type="ARBA" id="ARBA00022741"/>
    </source>
</evidence>
<dbReference type="InterPro" id="IPR027417">
    <property type="entry name" value="P-loop_NTPase"/>
</dbReference>
<dbReference type="NCBIfam" id="TIGR02858">
    <property type="entry name" value="spore_III_AA"/>
    <property type="match status" value="1"/>
</dbReference>
<dbReference type="EMBL" id="JAQIFT010000068">
    <property type="protein sequence ID" value="MDA3733776.1"/>
    <property type="molecule type" value="Genomic_DNA"/>
</dbReference>